<protein>
    <submittedName>
        <fullName evidence="2">Restriction endonuclease</fullName>
    </submittedName>
</protein>
<dbReference type="GO" id="GO:0003677">
    <property type="term" value="F:DNA binding"/>
    <property type="evidence" value="ECO:0007669"/>
    <property type="project" value="InterPro"/>
</dbReference>
<keyword evidence="2" id="KW-0255">Endonuclease</keyword>
<dbReference type="AlphaFoldDB" id="A0A975I6E9"/>
<dbReference type="KEGG" id="cact:HZ995_10020"/>
<gene>
    <name evidence="2" type="ORF">HZ995_10020</name>
</gene>
<evidence type="ECO:0000313" key="3">
    <source>
        <dbReference type="Proteomes" id="UP000665026"/>
    </source>
</evidence>
<dbReference type="InterPro" id="IPR007560">
    <property type="entry name" value="Restrct_endonuc_IV_Mrr"/>
</dbReference>
<keyword evidence="2" id="KW-0540">Nuclease</keyword>
<organism evidence="2 3">
    <name type="scientific">Cognatishimia activa</name>
    <dbReference type="NCBI Taxonomy" id="1715691"/>
    <lineage>
        <taxon>Bacteria</taxon>
        <taxon>Pseudomonadati</taxon>
        <taxon>Pseudomonadota</taxon>
        <taxon>Alphaproteobacteria</taxon>
        <taxon>Rhodobacterales</taxon>
        <taxon>Paracoccaceae</taxon>
        <taxon>Cognatishimia</taxon>
    </lineage>
</organism>
<feature type="domain" description="Restriction endonuclease type IV Mrr" evidence="1">
    <location>
        <begin position="128"/>
        <end position="228"/>
    </location>
</feature>
<evidence type="ECO:0000259" key="1">
    <source>
        <dbReference type="Pfam" id="PF04471"/>
    </source>
</evidence>
<dbReference type="EMBL" id="CP060010">
    <property type="protein sequence ID" value="QTN34839.1"/>
    <property type="molecule type" value="Genomic_DNA"/>
</dbReference>
<accession>A0A975I6E9</accession>
<dbReference type="GO" id="GO:0009307">
    <property type="term" value="P:DNA restriction-modification system"/>
    <property type="evidence" value="ECO:0007669"/>
    <property type="project" value="InterPro"/>
</dbReference>
<name>A0A975I6E9_9RHOB</name>
<reference evidence="2" key="1">
    <citation type="submission" date="2020-07" db="EMBL/GenBank/DDBJ databases">
        <title>Genome sequences of bacteria associated with the marine, planktonic diatom Thalassiosira profunda strain ECT2AJA-044.</title>
        <authorList>
            <person name="Gargas C.B."/>
            <person name="Roberts W.R."/>
            <person name="Alverson A.J."/>
        </authorList>
    </citation>
    <scope>NUCLEOTIDE SEQUENCE</scope>
    <source>
        <strain evidence="2">ECT2AJA-044</strain>
    </source>
</reference>
<dbReference type="InterPro" id="IPR011335">
    <property type="entry name" value="Restrct_endonuc-II-like"/>
</dbReference>
<proteinExistence type="predicted"/>
<dbReference type="GO" id="GO:0015666">
    <property type="term" value="F:restriction endodeoxyribonuclease activity"/>
    <property type="evidence" value="ECO:0007669"/>
    <property type="project" value="TreeGrafter"/>
</dbReference>
<dbReference type="InterPro" id="IPR052906">
    <property type="entry name" value="Type_IV_Methyl-Rstrct_Enzyme"/>
</dbReference>
<keyword evidence="2" id="KW-0378">Hydrolase</keyword>
<dbReference type="Pfam" id="PF04471">
    <property type="entry name" value="Mrr_cat"/>
    <property type="match status" value="1"/>
</dbReference>
<dbReference type="PANTHER" id="PTHR30015:SF6">
    <property type="entry name" value="SLL1429 PROTEIN"/>
    <property type="match status" value="1"/>
</dbReference>
<dbReference type="PANTHER" id="PTHR30015">
    <property type="entry name" value="MRR RESTRICTION SYSTEM PROTEIN"/>
    <property type="match status" value="1"/>
</dbReference>
<evidence type="ECO:0000313" key="2">
    <source>
        <dbReference type="EMBL" id="QTN34839.1"/>
    </source>
</evidence>
<dbReference type="RefSeq" id="WP_209355524.1">
    <property type="nucleotide sequence ID" value="NZ_CP060010.1"/>
</dbReference>
<sequence length="240" mass="26006">MFLAVAWDFGSYPTTTVICSFLVALAFDVHWANQRSSFLGTIETLPLLVAQNEGVLLRKLDQAIVTNDYGAIIADSTQSVLTEFRNSCGIAVNDNKITKINKIILFEAQRLKNERKNTGFDPEILPTDGFEFEHWVAEAFEKFGWQASVSSASGDQGIDVHLKKSGLKVGVQAKLYSKPVGNSAVQEALAGKVYFGLDRVGVLSNAGFTPSAKKLAQASDVVLMSPHEIPNADALLLAQA</sequence>
<dbReference type="Gene3D" id="3.40.1350.10">
    <property type="match status" value="1"/>
</dbReference>
<dbReference type="SUPFAM" id="SSF52980">
    <property type="entry name" value="Restriction endonuclease-like"/>
    <property type="match status" value="1"/>
</dbReference>
<dbReference type="Proteomes" id="UP000665026">
    <property type="component" value="Chromosome"/>
</dbReference>
<dbReference type="InterPro" id="IPR011856">
    <property type="entry name" value="tRNA_endonuc-like_dom_sf"/>
</dbReference>